<sequence length="406" mass="44451">MSLTKSVKGVNSLRDLKKVGFIVPSSNTALEPITVSMASQIGDRISFHFGRVTVQTLDTDEKSVGQFNTDKMVASAVLLNDADLDAVLWNGTSGSWSGKGLQADVTLSAEIEQATGLLASTSTLAQIEVLEKYGVKRFAMAGPYVDGPTQGLVNFYKGLGYDVVKTSQMNERANVAFGNTPTSTIKELLREADSPEAECIVVACTNWPVALVIDEMEEELGKPIYDSICVTLWKAMRMVGINVPIHGWGRLLRDDPTLAKINTALEKLLASCHASRTTFRLDLPERNCHVDTVCAEACAPGVKQLKLDPSLNQRALRTVQWLEDNHRVLVQGDCANAKVPPPKALMGVYGVKAQMLAPLLQGDQLVAWISVHYIPSTREWSEKEIQALENTLQDVQKLLIDENWIS</sequence>
<name>A0ACC3T3T0_LIPKO</name>
<organism evidence="1 2">
    <name type="scientific">Lipomyces kononenkoae</name>
    <name type="common">Yeast</name>
    <dbReference type="NCBI Taxonomy" id="34357"/>
    <lineage>
        <taxon>Eukaryota</taxon>
        <taxon>Fungi</taxon>
        <taxon>Dikarya</taxon>
        <taxon>Ascomycota</taxon>
        <taxon>Saccharomycotina</taxon>
        <taxon>Lipomycetes</taxon>
        <taxon>Lipomycetales</taxon>
        <taxon>Lipomycetaceae</taxon>
        <taxon>Lipomyces</taxon>
    </lineage>
</organism>
<proteinExistence type="predicted"/>
<dbReference type="Proteomes" id="UP001433508">
    <property type="component" value="Unassembled WGS sequence"/>
</dbReference>
<accession>A0ACC3T3T0</accession>
<evidence type="ECO:0000313" key="2">
    <source>
        <dbReference type="Proteomes" id="UP001433508"/>
    </source>
</evidence>
<reference evidence="2" key="1">
    <citation type="journal article" date="2024" name="Front. Bioeng. Biotechnol.">
        <title>Genome-scale model development and genomic sequencing of the oleaginous clade Lipomyces.</title>
        <authorList>
            <person name="Czajka J.J."/>
            <person name="Han Y."/>
            <person name="Kim J."/>
            <person name="Mondo S.J."/>
            <person name="Hofstad B.A."/>
            <person name="Robles A."/>
            <person name="Haridas S."/>
            <person name="Riley R."/>
            <person name="LaButti K."/>
            <person name="Pangilinan J."/>
            <person name="Andreopoulos W."/>
            <person name="Lipzen A."/>
            <person name="Yan J."/>
            <person name="Wang M."/>
            <person name="Ng V."/>
            <person name="Grigoriev I.V."/>
            <person name="Spatafora J.W."/>
            <person name="Magnuson J.K."/>
            <person name="Baker S.E."/>
            <person name="Pomraning K.R."/>
        </authorList>
    </citation>
    <scope>NUCLEOTIDE SEQUENCE [LARGE SCALE GENOMIC DNA]</scope>
    <source>
        <strain evidence="2">CBS 7786</strain>
    </source>
</reference>
<dbReference type="EMBL" id="MU971355">
    <property type="protein sequence ID" value="KAK9238573.1"/>
    <property type="molecule type" value="Genomic_DNA"/>
</dbReference>
<gene>
    <name evidence="1" type="ORF">V1525DRAFT_374785</name>
</gene>
<keyword evidence="2" id="KW-1185">Reference proteome</keyword>
<protein>
    <submittedName>
        <fullName evidence="1">Asp/Glu/Hydantoin racemase-domain-containing protein</fullName>
    </submittedName>
</protein>
<evidence type="ECO:0000313" key="1">
    <source>
        <dbReference type="EMBL" id="KAK9238573.1"/>
    </source>
</evidence>
<comment type="caution">
    <text evidence="1">The sequence shown here is derived from an EMBL/GenBank/DDBJ whole genome shotgun (WGS) entry which is preliminary data.</text>
</comment>